<sequence length="196" mass="22000">MSTRELALRTLHLKLCPSPASFSQRREVLRTISTYGEVTMFRSLKYHPICPISDAFMVIFATPAAAQELLNASPVIYRVVSSDPRTQTTASKHTEFEQIFTINASSSSFNHKKFLGSRFTNPLHGPFFPVHTSKSFIGSALSRHISKDSIRAAGLLDWESDRGRGILRIRSKENIETPGIMARDIFAVQESENKKN</sequence>
<name>A0A9W4CWS9_BLUGR</name>
<dbReference type="Proteomes" id="UP000683417">
    <property type="component" value="Unassembled WGS sequence"/>
</dbReference>
<reference evidence="1" key="1">
    <citation type="submission" date="2020-10" db="EMBL/GenBank/DDBJ databases">
        <authorList>
            <person name="Muller C M."/>
        </authorList>
    </citation>
    <scope>NUCLEOTIDE SEQUENCE</scope>
    <source>
        <strain evidence="1">THUN-12</strain>
    </source>
</reference>
<evidence type="ECO:0000313" key="1">
    <source>
        <dbReference type="EMBL" id="CAD6499999.1"/>
    </source>
</evidence>
<comment type="caution">
    <text evidence="1">The sequence shown here is derived from an EMBL/GenBank/DDBJ whole genome shotgun (WGS) entry which is preliminary data.</text>
</comment>
<dbReference type="AlphaFoldDB" id="A0A9W4CWS9"/>
<dbReference type="EMBL" id="CAJHIT010000002">
    <property type="protein sequence ID" value="CAD6499999.1"/>
    <property type="molecule type" value="Genomic_DNA"/>
</dbReference>
<gene>
    <name evidence="1" type="ORF">BGTH12_LOCUS1357</name>
</gene>
<proteinExistence type="predicted"/>
<evidence type="ECO:0000313" key="2">
    <source>
        <dbReference type="Proteomes" id="UP000683417"/>
    </source>
</evidence>
<organism evidence="1 2">
    <name type="scientific">Blumeria graminis f. sp. triticale</name>
    <dbReference type="NCBI Taxonomy" id="1689686"/>
    <lineage>
        <taxon>Eukaryota</taxon>
        <taxon>Fungi</taxon>
        <taxon>Dikarya</taxon>
        <taxon>Ascomycota</taxon>
        <taxon>Pezizomycotina</taxon>
        <taxon>Leotiomycetes</taxon>
        <taxon>Erysiphales</taxon>
        <taxon>Erysiphaceae</taxon>
        <taxon>Blumeria</taxon>
    </lineage>
</organism>
<protein>
    <submittedName>
        <fullName evidence="1">BgTH12-04104</fullName>
    </submittedName>
</protein>
<accession>A0A9W4CWS9</accession>